<dbReference type="AlphaFoldDB" id="A0A6J6YZ24"/>
<dbReference type="EMBL" id="CAFABA010000006">
    <property type="protein sequence ID" value="CAB4814880.1"/>
    <property type="molecule type" value="Genomic_DNA"/>
</dbReference>
<proteinExistence type="predicted"/>
<gene>
    <name evidence="1" type="ORF">UFOPK3139_00272</name>
</gene>
<name>A0A6J6YZ24_9ZZZZ</name>
<reference evidence="1" key="1">
    <citation type="submission" date="2020-05" db="EMBL/GenBank/DDBJ databases">
        <authorList>
            <person name="Chiriac C."/>
            <person name="Salcher M."/>
            <person name="Ghai R."/>
            <person name="Kavagutti S V."/>
        </authorList>
    </citation>
    <scope>NUCLEOTIDE SEQUENCE</scope>
</reference>
<organism evidence="1">
    <name type="scientific">freshwater metagenome</name>
    <dbReference type="NCBI Taxonomy" id="449393"/>
    <lineage>
        <taxon>unclassified sequences</taxon>
        <taxon>metagenomes</taxon>
        <taxon>ecological metagenomes</taxon>
    </lineage>
</organism>
<protein>
    <submittedName>
        <fullName evidence="1">Unannotated protein</fullName>
    </submittedName>
</protein>
<accession>A0A6J6YZ24</accession>
<evidence type="ECO:0000313" key="1">
    <source>
        <dbReference type="EMBL" id="CAB4814880.1"/>
    </source>
</evidence>
<sequence length="32" mass="3269">MSGLLDSASGQLGREAKKRGFGGVLGKILGHK</sequence>